<gene>
    <name evidence="2" type="ORF">L323_11855</name>
</gene>
<dbReference type="Pfam" id="PF01636">
    <property type="entry name" value="APH"/>
    <property type="match status" value="1"/>
</dbReference>
<organism evidence="2 3">
    <name type="scientific">Ruminiclostridium papyrosolvens C7</name>
    <dbReference type="NCBI Taxonomy" id="1330534"/>
    <lineage>
        <taxon>Bacteria</taxon>
        <taxon>Bacillati</taxon>
        <taxon>Bacillota</taxon>
        <taxon>Clostridia</taxon>
        <taxon>Eubacteriales</taxon>
        <taxon>Oscillospiraceae</taxon>
        <taxon>Ruminiclostridium</taxon>
    </lineage>
</organism>
<accession>U4R1S7</accession>
<dbReference type="STRING" id="1330534.L323_11855"/>
<protein>
    <recommendedName>
        <fullName evidence="1">Aminoglycoside phosphotransferase domain-containing protein</fullName>
    </recommendedName>
</protein>
<dbReference type="InterPro" id="IPR002575">
    <property type="entry name" value="Aminoglycoside_PTrfase"/>
</dbReference>
<feature type="domain" description="Aminoglycoside phosphotransferase" evidence="1">
    <location>
        <begin position="5"/>
        <end position="189"/>
    </location>
</feature>
<dbReference type="RefSeq" id="WP_020815869.1">
    <property type="nucleotide sequence ID" value="NZ_ATAY01000039.1"/>
</dbReference>
<proteinExistence type="predicted"/>
<dbReference type="OrthoDB" id="9800774at2"/>
<dbReference type="Proteomes" id="UP000016860">
    <property type="component" value="Unassembled WGS sequence"/>
</dbReference>
<comment type="caution">
    <text evidence="2">The sequence shown here is derived from an EMBL/GenBank/DDBJ whole genome shotgun (WGS) entry which is preliminary data.</text>
</comment>
<dbReference type="AlphaFoldDB" id="U4R1S7"/>
<evidence type="ECO:0000259" key="1">
    <source>
        <dbReference type="Pfam" id="PF01636"/>
    </source>
</evidence>
<reference evidence="2 3" key="1">
    <citation type="journal article" date="2013" name="Genome Announc.">
        <title>Draft Genome Sequence of the Cellulolytic Bacterium Clostridium papyrosolvens C7 (ATCC 700395).</title>
        <authorList>
            <person name="Zepeda V."/>
            <person name="Dassa B."/>
            <person name="Borovok I."/>
            <person name="Lamed R."/>
            <person name="Bayer E.A."/>
            <person name="Cate J.H."/>
        </authorList>
    </citation>
    <scope>NUCLEOTIDE SEQUENCE [LARGE SCALE GENOMIC DNA]</scope>
    <source>
        <strain evidence="2 3">C7</strain>
    </source>
</reference>
<dbReference type="Gene3D" id="3.90.1200.10">
    <property type="match status" value="1"/>
</dbReference>
<sequence>MIKGELIGSGATADVFDWTEGTIIKIFNDYEPDIAIEQEINNTKALQNCSFKYPKFIQRLEYEGKRAIIYEKIVGTSILKQMEANPISYKKYAEKLAHLHFEIHKNHANGVKEQKRYFKERISYADDLTDDKKERLYKLIDNMPDGDCLCHSDFHPDNILSNENGDYIIDWADCCNGNACADVARTLLTLKIAELPENVSFITKIIITFIRNRFSNIYTKEYLKLSGKTIKQIAEWEVAVAAYRLCAAKKTEKSTILKTINRYLEEVRT</sequence>
<dbReference type="SUPFAM" id="SSF56112">
    <property type="entry name" value="Protein kinase-like (PK-like)"/>
    <property type="match status" value="1"/>
</dbReference>
<evidence type="ECO:0000313" key="3">
    <source>
        <dbReference type="Proteomes" id="UP000016860"/>
    </source>
</evidence>
<name>U4R1S7_9FIRM</name>
<evidence type="ECO:0000313" key="2">
    <source>
        <dbReference type="EMBL" id="EPR11492.1"/>
    </source>
</evidence>
<dbReference type="EMBL" id="ATAY01000039">
    <property type="protein sequence ID" value="EPR11492.1"/>
    <property type="molecule type" value="Genomic_DNA"/>
</dbReference>
<dbReference type="PATRIC" id="fig|1330534.3.peg.2366"/>
<dbReference type="InterPro" id="IPR011009">
    <property type="entry name" value="Kinase-like_dom_sf"/>
</dbReference>